<dbReference type="EMBL" id="EQ973887">
    <property type="protein sequence ID" value="EEF40262.1"/>
    <property type="molecule type" value="Genomic_DNA"/>
</dbReference>
<proteinExistence type="inferred from homology"/>
<dbReference type="GO" id="GO:0005615">
    <property type="term" value="C:extracellular space"/>
    <property type="evidence" value="ECO:0000318"/>
    <property type="project" value="GO_Central"/>
</dbReference>
<gene>
    <name evidence="7" type="ORF">RCOM_1381800</name>
</gene>
<dbReference type="InterPro" id="IPR001283">
    <property type="entry name" value="CRISP-related"/>
</dbReference>
<dbReference type="eggNOG" id="KOG3017">
    <property type="taxonomic scope" value="Eukaryota"/>
</dbReference>
<dbReference type="SMART" id="SM00198">
    <property type="entry name" value="SCP"/>
    <property type="match status" value="1"/>
</dbReference>
<organism evidence="7 8">
    <name type="scientific">Ricinus communis</name>
    <name type="common">Castor bean</name>
    <dbReference type="NCBI Taxonomy" id="3988"/>
    <lineage>
        <taxon>Eukaryota</taxon>
        <taxon>Viridiplantae</taxon>
        <taxon>Streptophyta</taxon>
        <taxon>Embryophyta</taxon>
        <taxon>Tracheophyta</taxon>
        <taxon>Spermatophyta</taxon>
        <taxon>Magnoliopsida</taxon>
        <taxon>eudicotyledons</taxon>
        <taxon>Gunneridae</taxon>
        <taxon>Pentapetalae</taxon>
        <taxon>rosids</taxon>
        <taxon>fabids</taxon>
        <taxon>Malpighiales</taxon>
        <taxon>Euphorbiaceae</taxon>
        <taxon>Acalyphoideae</taxon>
        <taxon>Acalypheae</taxon>
        <taxon>Ricinus</taxon>
    </lineage>
</organism>
<dbReference type="CDD" id="cd05381">
    <property type="entry name" value="CAP_PR-1"/>
    <property type="match status" value="1"/>
</dbReference>
<feature type="chain" id="PRO_5002891618" evidence="5">
    <location>
        <begin position="24"/>
        <end position="161"/>
    </location>
</feature>
<evidence type="ECO:0000313" key="8">
    <source>
        <dbReference type="Proteomes" id="UP000008311"/>
    </source>
</evidence>
<dbReference type="InParanoid" id="B9S7U6"/>
<comment type="similarity">
    <text evidence="1">Belongs to the CRISP family.</text>
</comment>
<dbReference type="PROSITE" id="PS01010">
    <property type="entry name" value="CRISP_2"/>
    <property type="match status" value="1"/>
</dbReference>
<keyword evidence="2 5" id="KW-0732">Signal</keyword>
<name>B9S7U6_RICCO</name>
<dbReference type="SUPFAM" id="SSF55797">
    <property type="entry name" value="PR-1-like"/>
    <property type="match status" value="1"/>
</dbReference>
<keyword evidence="4" id="KW-1015">Disulfide bond</keyword>
<feature type="signal peptide" evidence="5">
    <location>
        <begin position="1"/>
        <end position="23"/>
    </location>
</feature>
<dbReference type="InterPro" id="IPR035940">
    <property type="entry name" value="CAP_sf"/>
</dbReference>
<evidence type="ECO:0000256" key="4">
    <source>
        <dbReference type="ARBA" id="ARBA00023157"/>
    </source>
</evidence>
<dbReference type="FunFam" id="3.40.33.10:FF:000006">
    <property type="entry name" value="Putative pathogenesis-related protein 1"/>
    <property type="match status" value="1"/>
</dbReference>
<dbReference type="AlphaFoldDB" id="B9S7U6"/>
<accession>B9S7U6</accession>
<dbReference type="KEGG" id="rcu:8268873"/>
<keyword evidence="3" id="KW-0611">Plant defense</keyword>
<feature type="domain" description="SCP" evidence="6">
    <location>
        <begin position="25"/>
        <end position="157"/>
    </location>
</feature>
<evidence type="ECO:0000256" key="3">
    <source>
        <dbReference type="ARBA" id="ARBA00022821"/>
    </source>
</evidence>
<dbReference type="PANTHER" id="PTHR10334">
    <property type="entry name" value="CYSTEINE-RICH SECRETORY PROTEIN-RELATED"/>
    <property type="match status" value="1"/>
</dbReference>
<dbReference type="InterPro" id="IPR014044">
    <property type="entry name" value="CAP_dom"/>
</dbReference>
<reference evidence="8" key="1">
    <citation type="journal article" date="2010" name="Nat. Biotechnol.">
        <title>Draft genome sequence of the oilseed species Ricinus communis.</title>
        <authorList>
            <person name="Chan A.P."/>
            <person name="Crabtree J."/>
            <person name="Zhao Q."/>
            <person name="Lorenzi H."/>
            <person name="Orvis J."/>
            <person name="Puiu D."/>
            <person name="Melake-Berhan A."/>
            <person name="Jones K.M."/>
            <person name="Redman J."/>
            <person name="Chen G."/>
            <person name="Cahoon E.B."/>
            <person name="Gedil M."/>
            <person name="Stanke M."/>
            <person name="Haas B.J."/>
            <person name="Wortman J.R."/>
            <person name="Fraser-Liggett C.M."/>
            <person name="Ravel J."/>
            <person name="Rabinowicz P.D."/>
        </authorList>
    </citation>
    <scope>NUCLEOTIDE SEQUENCE [LARGE SCALE GENOMIC DNA]</scope>
    <source>
        <strain evidence="8">cv. Hale</strain>
    </source>
</reference>
<evidence type="ECO:0000256" key="5">
    <source>
        <dbReference type="SAM" id="SignalP"/>
    </source>
</evidence>
<dbReference type="Proteomes" id="UP000008311">
    <property type="component" value="Unassembled WGS sequence"/>
</dbReference>
<protein>
    <submittedName>
        <fullName evidence="7">Protein PRY2, putative</fullName>
    </submittedName>
</protein>
<evidence type="ECO:0000259" key="6">
    <source>
        <dbReference type="SMART" id="SM00198"/>
    </source>
</evidence>
<sequence length="161" mass="17942">MYLNDFFAATVMVGTVLVHISLAQNSPQDYVNAHNTVRAEIGVGPITWNKTVAAYAQTYANSRIESCEFEHSYGPYGENIAEGYGNLNGVDAVNMWVSEKPNYDYGSNSCKGGEDECLHYTQVVWRNSVHLGCGRAKCKTGWWFVTCNYHPVGNIEGQRPF</sequence>
<dbReference type="OrthoDB" id="337038at2759"/>
<dbReference type="STRING" id="3988.B9S7U6"/>
<dbReference type="Gene3D" id="3.40.33.10">
    <property type="entry name" value="CAP"/>
    <property type="match status" value="1"/>
</dbReference>
<keyword evidence="8" id="KW-1185">Reference proteome</keyword>
<evidence type="ECO:0000256" key="2">
    <source>
        <dbReference type="ARBA" id="ARBA00022729"/>
    </source>
</evidence>
<dbReference type="PRINTS" id="PR00837">
    <property type="entry name" value="V5TPXLIKE"/>
</dbReference>
<evidence type="ECO:0000313" key="7">
    <source>
        <dbReference type="EMBL" id="EEF40262.1"/>
    </source>
</evidence>
<evidence type="ECO:0000256" key="1">
    <source>
        <dbReference type="ARBA" id="ARBA00009923"/>
    </source>
</evidence>
<dbReference type="InterPro" id="IPR018244">
    <property type="entry name" value="Allrgn_V5/Tpx1_CS"/>
</dbReference>
<dbReference type="Pfam" id="PF00188">
    <property type="entry name" value="CAP"/>
    <property type="match status" value="1"/>
</dbReference>
<dbReference type="GO" id="GO:0098542">
    <property type="term" value="P:defense response to other organism"/>
    <property type="evidence" value="ECO:0007669"/>
    <property type="project" value="UniProtKB-ARBA"/>
</dbReference>